<protein>
    <submittedName>
        <fullName evidence="1">Uncharacterized protein</fullName>
    </submittedName>
</protein>
<dbReference type="Proteomes" id="UP000299102">
    <property type="component" value="Unassembled WGS sequence"/>
</dbReference>
<organism evidence="1 2">
    <name type="scientific">Eumeta variegata</name>
    <name type="common">Bagworm moth</name>
    <name type="synonym">Eumeta japonica</name>
    <dbReference type="NCBI Taxonomy" id="151549"/>
    <lineage>
        <taxon>Eukaryota</taxon>
        <taxon>Metazoa</taxon>
        <taxon>Ecdysozoa</taxon>
        <taxon>Arthropoda</taxon>
        <taxon>Hexapoda</taxon>
        <taxon>Insecta</taxon>
        <taxon>Pterygota</taxon>
        <taxon>Neoptera</taxon>
        <taxon>Endopterygota</taxon>
        <taxon>Lepidoptera</taxon>
        <taxon>Glossata</taxon>
        <taxon>Ditrysia</taxon>
        <taxon>Tineoidea</taxon>
        <taxon>Psychidae</taxon>
        <taxon>Oiketicinae</taxon>
        <taxon>Eumeta</taxon>
    </lineage>
</organism>
<comment type="caution">
    <text evidence="1">The sequence shown here is derived from an EMBL/GenBank/DDBJ whole genome shotgun (WGS) entry which is preliminary data.</text>
</comment>
<dbReference type="AlphaFoldDB" id="A0A4C1SVD7"/>
<gene>
    <name evidence="1" type="ORF">EVAR_3492_1</name>
</gene>
<evidence type="ECO:0000313" key="2">
    <source>
        <dbReference type="Proteomes" id="UP000299102"/>
    </source>
</evidence>
<name>A0A4C1SVD7_EUMVA</name>
<evidence type="ECO:0000313" key="1">
    <source>
        <dbReference type="EMBL" id="GBP05190.1"/>
    </source>
</evidence>
<keyword evidence="2" id="KW-1185">Reference proteome</keyword>
<accession>A0A4C1SVD7</accession>
<proteinExistence type="predicted"/>
<reference evidence="1 2" key="1">
    <citation type="journal article" date="2019" name="Commun. Biol.">
        <title>The bagworm genome reveals a unique fibroin gene that provides high tensile strength.</title>
        <authorList>
            <person name="Kono N."/>
            <person name="Nakamura H."/>
            <person name="Ohtoshi R."/>
            <person name="Tomita M."/>
            <person name="Numata K."/>
            <person name="Arakawa K."/>
        </authorList>
    </citation>
    <scope>NUCLEOTIDE SEQUENCE [LARGE SCALE GENOMIC DNA]</scope>
</reference>
<sequence length="110" mass="12610">MAPRMHRPRSSERITVIKEKTRNTQCSIETFSMMSKSGGGPAVKCIVFKSRGTESGVGLNLRFQLKPRRLRPSECFRTLASHRQRQSSAAPDLLYSDKRIWDSITQQWPD</sequence>
<dbReference type="EMBL" id="BGZK01000016">
    <property type="protein sequence ID" value="GBP05190.1"/>
    <property type="molecule type" value="Genomic_DNA"/>
</dbReference>